<evidence type="ECO:0000256" key="2">
    <source>
        <dbReference type="ARBA" id="ARBA00022827"/>
    </source>
</evidence>
<dbReference type="Pfam" id="PF08031">
    <property type="entry name" value="BBE"/>
    <property type="match status" value="1"/>
</dbReference>
<reference evidence="4 5" key="1">
    <citation type="journal article" date="2006" name="Science">
        <title>The genome of black cottonwood, Populus trichocarpa (Torr. &amp; Gray).</title>
        <authorList>
            <person name="Tuskan G.A."/>
            <person name="Difazio S."/>
            <person name="Jansson S."/>
            <person name="Bohlmann J."/>
            <person name="Grigoriev I."/>
            <person name="Hellsten U."/>
            <person name="Putnam N."/>
            <person name="Ralph S."/>
            <person name="Rombauts S."/>
            <person name="Salamov A."/>
            <person name="Schein J."/>
            <person name="Sterck L."/>
            <person name="Aerts A."/>
            <person name="Bhalerao R.R."/>
            <person name="Bhalerao R.P."/>
            <person name="Blaudez D."/>
            <person name="Boerjan W."/>
            <person name="Brun A."/>
            <person name="Brunner A."/>
            <person name="Busov V."/>
            <person name="Campbell M."/>
            <person name="Carlson J."/>
            <person name="Chalot M."/>
            <person name="Chapman J."/>
            <person name="Chen G.L."/>
            <person name="Cooper D."/>
            <person name="Coutinho P.M."/>
            <person name="Couturier J."/>
            <person name="Covert S."/>
            <person name="Cronk Q."/>
            <person name="Cunningham R."/>
            <person name="Davis J."/>
            <person name="Degroeve S."/>
            <person name="Dejardin A."/>
            <person name="Depamphilis C."/>
            <person name="Detter J."/>
            <person name="Dirks B."/>
            <person name="Dubchak I."/>
            <person name="Duplessis S."/>
            <person name="Ehlting J."/>
            <person name="Ellis B."/>
            <person name="Gendler K."/>
            <person name="Goodstein D."/>
            <person name="Gribskov M."/>
            <person name="Grimwood J."/>
            <person name="Groover A."/>
            <person name="Gunter L."/>
            <person name="Hamberger B."/>
            <person name="Heinze B."/>
            <person name="Helariutta Y."/>
            <person name="Henrissat B."/>
            <person name="Holligan D."/>
            <person name="Holt R."/>
            <person name="Huang W."/>
            <person name="Islam-Faridi N."/>
            <person name="Jones S."/>
            <person name="Jones-Rhoades M."/>
            <person name="Jorgensen R."/>
            <person name="Joshi C."/>
            <person name="Kangasjarvi J."/>
            <person name="Karlsson J."/>
            <person name="Kelleher C."/>
            <person name="Kirkpatrick R."/>
            <person name="Kirst M."/>
            <person name="Kohler A."/>
            <person name="Kalluri U."/>
            <person name="Larimer F."/>
            <person name="Leebens-Mack J."/>
            <person name="Leple J.C."/>
            <person name="Locascio P."/>
            <person name="Lou Y."/>
            <person name="Lucas S."/>
            <person name="Martin F."/>
            <person name="Montanini B."/>
            <person name="Napoli C."/>
            <person name="Nelson D.R."/>
            <person name="Nelson C."/>
            <person name="Nieminen K."/>
            <person name="Nilsson O."/>
            <person name="Pereda V."/>
            <person name="Peter G."/>
            <person name="Philippe R."/>
            <person name="Pilate G."/>
            <person name="Poliakov A."/>
            <person name="Razumovskaya J."/>
            <person name="Richardson P."/>
            <person name="Rinaldi C."/>
            <person name="Ritland K."/>
            <person name="Rouze P."/>
            <person name="Ryaboy D."/>
            <person name="Schmutz J."/>
            <person name="Schrader J."/>
            <person name="Segerman B."/>
            <person name="Shin H."/>
            <person name="Siddiqui A."/>
            <person name="Sterky F."/>
            <person name="Terry A."/>
            <person name="Tsai C.J."/>
            <person name="Uberbacher E."/>
            <person name="Unneberg P."/>
            <person name="Vahala J."/>
            <person name="Wall K."/>
            <person name="Wessler S."/>
            <person name="Yang G."/>
            <person name="Yin T."/>
            <person name="Douglas C."/>
            <person name="Marra M."/>
            <person name="Sandberg G."/>
            <person name="Van de Peer Y."/>
            <person name="Rokhsar D."/>
        </authorList>
    </citation>
    <scope>NUCLEOTIDE SEQUENCE [LARGE SCALE GENOMIC DNA]</scope>
    <source>
        <strain evidence="5">cv. Nisqually</strain>
    </source>
</reference>
<dbReference type="EMBL" id="CM009300">
    <property type="protein sequence ID" value="PNT13779.1"/>
    <property type="molecule type" value="Genomic_DNA"/>
</dbReference>
<keyword evidence="5" id="KW-1185">Reference proteome</keyword>
<dbReference type="Gene3D" id="3.30.465.10">
    <property type="match status" value="1"/>
</dbReference>
<evidence type="ECO:0000259" key="3">
    <source>
        <dbReference type="Pfam" id="PF08031"/>
    </source>
</evidence>
<dbReference type="PANTHER" id="PTHR32448">
    <property type="entry name" value="OS08G0158400 PROTEIN"/>
    <property type="match status" value="1"/>
</dbReference>
<proteinExistence type="predicted"/>
<protein>
    <recommendedName>
        <fullName evidence="3">Berberine/berberine-like domain-containing protein</fullName>
    </recommendedName>
</protein>
<keyword evidence="1" id="KW-0285">Flavoprotein</keyword>
<feature type="domain" description="Berberine/berberine-like" evidence="3">
    <location>
        <begin position="188"/>
        <end position="243"/>
    </location>
</feature>
<dbReference type="InterPro" id="IPR016169">
    <property type="entry name" value="FAD-bd_PCMH_sub2"/>
</dbReference>
<keyword evidence="2" id="KW-0274">FAD</keyword>
<dbReference type="GO" id="GO:0016491">
    <property type="term" value="F:oxidoreductase activity"/>
    <property type="evidence" value="ECO:0007669"/>
    <property type="project" value="InterPro"/>
</dbReference>
<dbReference type="InterPro" id="IPR012951">
    <property type="entry name" value="BBE"/>
</dbReference>
<dbReference type="Proteomes" id="UP000006729">
    <property type="component" value="Chromosome 11"/>
</dbReference>
<dbReference type="InParanoid" id="A0A2K1YL69"/>
<evidence type="ECO:0000313" key="4">
    <source>
        <dbReference type="EMBL" id="PNT13779.1"/>
    </source>
</evidence>
<organism evidence="4 5">
    <name type="scientific">Populus trichocarpa</name>
    <name type="common">Western balsam poplar</name>
    <name type="synonym">Populus balsamifera subsp. trichocarpa</name>
    <dbReference type="NCBI Taxonomy" id="3694"/>
    <lineage>
        <taxon>Eukaryota</taxon>
        <taxon>Viridiplantae</taxon>
        <taxon>Streptophyta</taxon>
        <taxon>Embryophyta</taxon>
        <taxon>Tracheophyta</taxon>
        <taxon>Spermatophyta</taxon>
        <taxon>Magnoliopsida</taxon>
        <taxon>eudicotyledons</taxon>
        <taxon>Gunneridae</taxon>
        <taxon>Pentapetalae</taxon>
        <taxon>rosids</taxon>
        <taxon>fabids</taxon>
        <taxon>Malpighiales</taxon>
        <taxon>Salicaceae</taxon>
        <taxon>Saliceae</taxon>
        <taxon>Populus</taxon>
    </lineage>
</organism>
<name>A0A2K1YL69_POPTR</name>
<dbReference type="GO" id="GO:0050660">
    <property type="term" value="F:flavin adenine dinucleotide binding"/>
    <property type="evidence" value="ECO:0007669"/>
    <property type="project" value="InterPro"/>
</dbReference>
<gene>
    <name evidence="4" type="ORF">POPTR_011G163100</name>
</gene>
<accession>A0A2K1YL69</accession>
<dbReference type="AlphaFoldDB" id="A0A2K1YL69"/>
<dbReference type="Gene3D" id="3.40.462.20">
    <property type="match status" value="2"/>
</dbReference>
<dbReference type="STRING" id="3694.A0A2K1YL69"/>
<evidence type="ECO:0000313" key="5">
    <source>
        <dbReference type="Proteomes" id="UP000006729"/>
    </source>
</evidence>
<evidence type="ECO:0000256" key="1">
    <source>
        <dbReference type="ARBA" id="ARBA00022630"/>
    </source>
</evidence>
<sequence length="247" mass="28553">MGHNNHLVLNFYQINGNDEIRTRDRLGEVSPVVIVFNIERTLEHNATKLNNRWKFIGSKLPTGIILPIFLGWVDTLIPLIQKSLPELGLVKQDCIEMSWIESILYIAGFPKNTSLDMLRLILTLYGEKMDEIPESATPFPHRAGNIIKINYLSIWRQNGEEAPKRHIDWIRELYNYTTPYVSQNPREAYINYMDLDIGVNKVQGDTCQQAKIWGPRYYNFEKLATVKSAVDPTNFIRNEQSIPPFSS</sequence>